<dbReference type="CDD" id="cd01651">
    <property type="entry name" value="RT_G2_intron"/>
    <property type="match status" value="1"/>
</dbReference>
<gene>
    <name evidence="2" type="ORF">LCGC14_1954710</name>
</gene>
<dbReference type="Pfam" id="PF00078">
    <property type="entry name" value="RVT_1"/>
    <property type="match status" value="1"/>
</dbReference>
<dbReference type="Pfam" id="PF13655">
    <property type="entry name" value="RVT_N"/>
    <property type="match status" value="1"/>
</dbReference>
<evidence type="ECO:0000313" key="2">
    <source>
        <dbReference type="EMBL" id="KKL85441.1"/>
    </source>
</evidence>
<dbReference type="PANTHER" id="PTHR34047">
    <property type="entry name" value="NUCLEAR INTRON MATURASE 1, MITOCHONDRIAL-RELATED"/>
    <property type="match status" value="1"/>
</dbReference>
<name>A0A0F9G4R6_9ZZZZ</name>
<dbReference type="EMBL" id="LAZR01021404">
    <property type="protein sequence ID" value="KKL85441.1"/>
    <property type="molecule type" value="Genomic_DNA"/>
</dbReference>
<feature type="domain" description="Reverse transcriptase" evidence="1">
    <location>
        <begin position="46"/>
        <end position="253"/>
    </location>
</feature>
<dbReference type="InterPro" id="IPR025960">
    <property type="entry name" value="RVT_N"/>
</dbReference>
<reference evidence="2" key="1">
    <citation type="journal article" date="2015" name="Nature">
        <title>Complex archaea that bridge the gap between prokaryotes and eukaryotes.</title>
        <authorList>
            <person name="Spang A."/>
            <person name="Saw J.H."/>
            <person name="Jorgensen S.L."/>
            <person name="Zaremba-Niedzwiedzka K."/>
            <person name="Martijn J."/>
            <person name="Lind A.E."/>
            <person name="van Eijk R."/>
            <person name="Schleper C."/>
            <person name="Guy L."/>
            <person name="Ettema T.J."/>
        </authorList>
    </citation>
    <scope>NUCLEOTIDE SEQUENCE</scope>
</reference>
<comment type="caution">
    <text evidence="2">The sequence shown here is derived from an EMBL/GenBank/DDBJ whole genome shotgun (WGS) entry which is preliminary data.</text>
</comment>
<dbReference type="AlphaFoldDB" id="A0A0F9G4R6"/>
<evidence type="ECO:0000259" key="1">
    <source>
        <dbReference type="PROSITE" id="PS50878"/>
    </source>
</evidence>
<dbReference type="InterPro" id="IPR000477">
    <property type="entry name" value="RT_dom"/>
</dbReference>
<proteinExistence type="predicted"/>
<dbReference type="PANTHER" id="PTHR34047:SF10">
    <property type="entry name" value="GROUP II INTRON-ASSOCIATED OPEN READING FRAME"/>
    <property type="match status" value="1"/>
</dbReference>
<organism evidence="2">
    <name type="scientific">marine sediment metagenome</name>
    <dbReference type="NCBI Taxonomy" id="412755"/>
    <lineage>
        <taxon>unclassified sequences</taxon>
        <taxon>metagenomes</taxon>
        <taxon>ecological metagenomes</taxon>
    </lineage>
</organism>
<accession>A0A0F9G4R6</accession>
<protein>
    <recommendedName>
        <fullName evidence="1">Reverse transcriptase domain-containing protein</fullName>
    </recommendedName>
</protein>
<dbReference type="PROSITE" id="PS50878">
    <property type="entry name" value="RT_POL"/>
    <property type="match status" value="1"/>
</dbReference>
<feature type="non-terminal residue" evidence="2">
    <location>
        <position position="253"/>
    </location>
</feature>
<dbReference type="InterPro" id="IPR043502">
    <property type="entry name" value="DNA/RNA_pol_sf"/>
</dbReference>
<sequence>MQKLLVRSLSNKLIAIKRVTQVNAGRKTTGVDNKRYLTDNARWQLAQEPFDYRNFKPLPVKRVHIPKSKGKFRPLGIPTIKDRVMQMMIKAALEPEWEARFEPNSYGFRPGRNTIDAIKQIQRYLQGRSRSPWILDADISACFDTIAHEPLLKRIPVFKTIVRRWLKAGVVEMGKWHMTATGTPQGGIISPLLANIALDGLERLFGAISGTGRYLSPQQRKGLNKGIGLVRYADDFVITAPSKEVIEGYILPI</sequence>
<dbReference type="InterPro" id="IPR051083">
    <property type="entry name" value="GrpII_Intron_Splice-Mob/Def"/>
</dbReference>
<dbReference type="SUPFAM" id="SSF56672">
    <property type="entry name" value="DNA/RNA polymerases"/>
    <property type="match status" value="1"/>
</dbReference>